<feature type="transmembrane region" description="Helical" evidence="1">
    <location>
        <begin position="112"/>
        <end position="135"/>
    </location>
</feature>
<dbReference type="Proteomes" id="UP000234271">
    <property type="component" value="Chromosome"/>
</dbReference>
<organism evidence="2 3">
    <name type="scientific">Beggiatoa leptomitoformis</name>
    <dbReference type="NCBI Taxonomy" id="288004"/>
    <lineage>
        <taxon>Bacteria</taxon>
        <taxon>Pseudomonadati</taxon>
        <taxon>Pseudomonadota</taxon>
        <taxon>Gammaproteobacteria</taxon>
        <taxon>Thiotrichales</taxon>
        <taxon>Thiotrichaceae</taxon>
        <taxon>Beggiatoa</taxon>
    </lineage>
</organism>
<dbReference type="RefSeq" id="WP_062154320.1">
    <property type="nucleotide sequence ID" value="NZ_CP012373.2"/>
</dbReference>
<sequence length="254" mass="28746">MANFNTHISVATISSGLLATAYLGAGAVSPQEVMLLWLAGTLGGILPDIDSENSTAIKIIFTTYAIIFSFIVMFSQAPHYSIVELWIIWWLTYLSIRYLFMEIFKDFSVHRGVFHSLIAGLFFWFGTTTLCYHFFFLDALLSWSIGLFIFVGFIIHLSLDELSSVDLMNKRLKKSSGTAFKLLDHKNYQTSGAMLSVVVILFIFTPDATRFSDVWFSTKTYNNIALHFLPQDGWFKNFRLEITSTTTSPKKTGS</sequence>
<keyword evidence="1" id="KW-0812">Transmembrane</keyword>
<feature type="transmembrane region" description="Helical" evidence="1">
    <location>
        <begin position="56"/>
        <end position="74"/>
    </location>
</feature>
<name>A0A2N9YE77_9GAMM</name>
<keyword evidence="1" id="KW-0472">Membrane</keyword>
<dbReference type="OrthoDB" id="5295350at2"/>
<keyword evidence="1" id="KW-1133">Transmembrane helix</keyword>
<proteinExistence type="predicted"/>
<feature type="transmembrane region" description="Helical" evidence="1">
    <location>
        <begin position="141"/>
        <end position="159"/>
    </location>
</feature>
<feature type="transmembrane region" description="Helical" evidence="1">
    <location>
        <begin position="80"/>
        <end position="100"/>
    </location>
</feature>
<evidence type="ECO:0000313" key="2">
    <source>
        <dbReference type="EMBL" id="AUI68801.1"/>
    </source>
</evidence>
<protein>
    <recommendedName>
        <fullName evidence="4">Metal-dependent hydrolase</fullName>
    </recommendedName>
</protein>
<dbReference type="AlphaFoldDB" id="A0A2N9YE77"/>
<keyword evidence="3" id="KW-1185">Reference proteome</keyword>
<reference evidence="3" key="1">
    <citation type="submission" date="2016-12" db="EMBL/GenBank/DDBJ databases">
        <title>Complete Genome Sequence of Beggiatoa leptomitiformis D-401.</title>
        <authorList>
            <person name="Fomenkov A."/>
            <person name="Vincze T."/>
            <person name="Grabovich M."/>
            <person name="Anton B.P."/>
            <person name="Dubinina G."/>
            <person name="Orlova M."/>
            <person name="Belousova E."/>
            <person name="Roberts R.J."/>
        </authorList>
    </citation>
    <scope>NUCLEOTIDE SEQUENCE [LARGE SCALE GENOMIC DNA]</scope>
    <source>
        <strain evidence="3">D-401</strain>
    </source>
</reference>
<dbReference type="InterPro" id="IPR007404">
    <property type="entry name" value="YdjM-like"/>
</dbReference>
<dbReference type="KEGG" id="blep:AL038_15425"/>
<dbReference type="EMBL" id="CP018889">
    <property type="protein sequence ID" value="AUI68801.1"/>
    <property type="molecule type" value="Genomic_DNA"/>
</dbReference>
<evidence type="ECO:0000313" key="3">
    <source>
        <dbReference type="Proteomes" id="UP000234271"/>
    </source>
</evidence>
<accession>A0A2N9YE77</accession>
<evidence type="ECO:0008006" key="4">
    <source>
        <dbReference type="Google" id="ProtNLM"/>
    </source>
</evidence>
<gene>
    <name evidence="2" type="ORF">BLE401_08830</name>
</gene>
<dbReference type="Pfam" id="PF04307">
    <property type="entry name" value="YdjM"/>
    <property type="match status" value="1"/>
</dbReference>
<evidence type="ECO:0000256" key="1">
    <source>
        <dbReference type="SAM" id="Phobius"/>
    </source>
</evidence>
<dbReference type="STRING" id="288004.AL038_15425"/>